<proteinExistence type="predicted"/>
<evidence type="ECO:0000313" key="4">
    <source>
        <dbReference type="Proteomes" id="UP000322873"/>
    </source>
</evidence>
<protein>
    <recommendedName>
        <fullName evidence="2">GED domain-containing protein</fullName>
    </recommendedName>
</protein>
<dbReference type="GO" id="GO:0016020">
    <property type="term" value="C:membrane"/>
    <property type="evidence" value="ECO:0007669"/>
    <property type="project" value="TreeGrafter"/>
</dbReference>
<dbReference type="Proteomes" id="UP000322873">
    <property type="component" value="Unassembled WGS sequence"/>
</dbReference>
<dbReference type="SMART" id="SM00302">
    <property type="entry name" value="GED"/>
    <property type="match status" value="1"/>
</dbReference>
<dbReference type="AlphaFoldDB" id="A0A5M9JZQ2"/>
<dbReference type="PANTHER" id="PTHR11566:SF220">
    <property type="entry name" value="VACUOLAR PROTEIN SORTING-ASSOCIATED PROTEIN 1"/>
    <property type="match status" value="1"/>
</dbReference>
<dbReference type="GO" id="GO:0000266">
    <property type="term" value="P:mitochondrial fission"/>
    <property type="evidence" value="ECO:0007669"/>
    <property type="project" value="TreeGrafter"/>
</dbReference>
<reference evidence="3 4" key="1">
    <citation type="submission" date="2019-06" db="EMBL/GenBank/DDBJ databases">
        <title>Genome Sequence of the Brown Rot Fungal Pathogen Monilinia fructicola.</title>
        <authorList>
            <person name="De Miccolis Angelini R.M."/>
            <person name="Landi L."/>
            <person name="Abate D."/>
            <person name="Pollastro S."/>
            <person name="Romanazzi G."/>
            <person name="Faretra F."/>
        </authorList>
    </citation>
    <scope>NUCLEOTIDE SEQUENCE [LARGE SCALE GENOMIC DNA]</scope>
    <source>
        <strain evidence="3 4">Mfrc123</strain>
    </source>
</reference>
<keyword evidence="4" id="KW-1185">Reference proteome</keyword>
<dbReference type="GO" id="GO:0016559">
    <property type="term" value="P:peroxisome fission"/>
    <property type="evidence" value="ECO:0007669"/>
    <property type="project" value="TreeGrafter"/>
</dbReference>
<comment type="caution">
    <text evidence="3">The sequence shown here is derived from an EMBL/GenBank/DDBJ whole genome shotgun (WGS) entry which is preliminary data.</text>
</comment>
<evidence type="ECO:0000256" key="1">
    <source>
        <dbReference type="SAM" id="MobiDB-lite"/>
    </source>
</evidence>
<dbReference type="GO" id="GO:0048312">
    <property type="term" value="P:intracellular distribution of mitochondria"/>
    <property type="evidence" value="ECO:0007669"/>
    <property type="project" value="TreeGrafter"/>
</dbReference>
<dbReference type="InterPro" id="IPR000375">
    <property type="entry name" value="Dynamin_stalk"/>
</dbReference>
<dbReference type="Pfam" id="PF02212">
    <property type="entry name" value="GED"/>
    <property type="match status" value="1"/>
</dbReference>
<dbReference type="GO" id="GO:0005874">
    <property type="term" value="C:microtubule"/>
    <property type="evidence" value="ECO:0007669"/>
    <property type="project" value="TreeGrafter"/>
</dbReference>
<evidence type="ECO:0000313" key="3">
    <source>
        <dbReference type="EMBL" id="KAA8573639.1"/>
    </source>
</evidence>
<gene>
    <name evidence="3" type="ORF">EYC84_005222</name>
</gene>
<dbReference type="GO" id="GO:0003924">
    <property type="term" value="F:GTPase activity"/>
    <property type="evidence" value="ECO:0007669"/>
    <property type="project" value="InterPro"/>
</dbReference>
<dbReference type="Pfam" id="PF01031">
    <property type="entry name" value="Dynamin_M"/>
    <property type="match status" value="1"/>
</dbReference>
<dbReference type="GO" id="GO:0008017">
    <property type="term" value="F:microtubule binding"/>
    <property type="evidence" value="ECO:0007669"/>
    <property type="project" value="TreeGrafter"/>
</dbReference>
<dbReference type="EMBL" id="VICG01000003">
    <property type="protein sequence ID" value="KAA8573639.1"/>
    <property type="molecule type" value="Genomic_DNA"/>
</dbReference>
<dbReference type="PROSITE" id="PS51388">
    <property type="entry name" value="GED"/>
    <property type="match status" value="1"/>
</dbReference>
<feature type="region of interest" description="Disordered" evidence="1">
    <location>
        <begin position="127"/>
        <end position="155"/>
    </location>
</feature>
<name>A0A5M9JZQ2_MONFR</name>
<dbReference type="GO" id="GO:0006897">
    <property type="term" value="P:endocytosis"/>
    <property type="evidence" value="ECO:0007669"/>
    <property type="project" value="TreeGrafter"/>
</dbReference>
<dbReference type="InterPro" id="IPR022812">
    <property type="entry name" value="Dynamin"/>
</dbReference>
<dbReference type="GO" id="GO:0005525">
    <property type="term" value="F:GTP binding"/>
    <property type="evidence" value="ECO:0007669"/>
    <property type="project" value="InterPro"/>
</dbReference>
<organism evidence="3 4">
    <name type="scientific">Monilinia fructicola</name>
    <name type="common">Brown rot fungus</name>
    <name type="synonym">Ciboria fructicola</name>
    <dbReference type="NCBI Taxonomy" id="38448"/>
    <lineage>
        <taxon>Eukaryota</taxon>
        <taxon>Fungi</taxon>
        <taxon>Dikarya</taxon>
        <taxon>Ascomycota</taxon>
        <taxon>Pezizomycotina</taxon>
        <taxon>Leotiomycetes</taxon>
        <taxon>Helotiales</taxon>
        <taxon>Sclerotiniaceae</taxon>
        <taxon>Monilinia</taxon>
    </lineage>
</organism>
<feature type="domain" description="GED" evidence="2">
    <location>
        <begin position="200"/>
        <end position="287"/>
    </location>
</feature>
<dbReference type="InterPro" id="IPR020850">
    <property type="entry name" value="GED_dom"/>
</dbReference>
<evidence type="ECO:0000259" key="2">
    <source>
        <dbReference type="PROSITE" id="PS51388"/>
    </source>
</evidence>
<sequence>MLGNSANIVLNIITEFTNEWRTVLEGNNQELSSVELSGGARISFVFHELYSNGVKAVDPFDQVKDIDIRTILYNSSGSSPALFVGTTAFELIVKQQIKRLEEPSLKCASLVYDELAMAIVNEKHNASKPVQVDPKSGKPIPSTPARTASPTLEGMSDGQNGGFFGSFFASKNKKKMAAMEAPPPILKASGTLSEREGTEVEIIKLLISSYYNIVKRTMIDMVPKAIMLNLVQYTKDEMQRELLENMYRTDTLDDLLKESDYTVRRRKECQQMVESLSKASEIVSQVQ</sequence>
<dbReference type="VEuPathDB" id="FungiDB:MFRU_001g03950"/>
<accession>A0A5M9JZQ2</accession>
<dbReference type="InterPro" id="IPR003130">
    <property type="entry name" value="GED"/>
</dbReference>
<dbReference type="Gene3D" id="1.20.120.1240">
    <property type="entry name" value="Dynamin, middle domain"/>
    <property type="match status" value="2"/>
</dbReference>
<dbReference type="PANTHER" id="PTHR11566">
    <property type="entry name" value="DYNAMIN"/>
    <property type="match status" value="1"/>
</dbReference>
<dbReference type="GO" id="GO:0005777">
    <property type="term" value="C:peroxisome"/>
    <property type="evidence" value="ECO:0007669"/>
    <property type="project" value="TreeGrafter"/>
</dbReference>